<reference evidence="10" key="2">
    <citation type="submission" date="2023-07" db="EMBL/GenBank/DDBJ databases">
        <title>Identification and characterization of horizontal gene transfer across gut microbiota members of farm animals based on homology search.</title>
        <authorList>
            <person name="Schwarzerova J."/>
            <person name="Nykrynova M."/>
            <person name="Jureckova K."/>
            <person name="Cejkova D."/>
            <person name="Rychlik I."/>
        </authorList>
    </citation>
    <scope>NUCLEOTIDE SEQUENCE [LARGE SCALE GENOMIC DNA]</scope>
    <source>
        <strain evidence="10">109_WCHN</strain>
    </source>
</reference>
<accession>A0ABT7VIL1</accession>
<evidence type="ECO:0000313" key="10">
    <source>
        <dbReference type="Proteomes" id="UP001169458"/>
    </source>
</evidence>
<protein>
    <recommendedName>
        <fullName evidence="4">GDP-mannose pyrophosphatase</fullName>
    </recommendedName>
    <alternativeName>
        <fullName evidence="6">GDP-mannose hydrolase</fullName>
    </alternativeName>
    <alternativeName>
        <fullName evidence="7">GDPMK</fullName>
    </alternativeName>
</protein>
<reference evidence="9 10" key="1">
    <citation type="submission" date="2023-06" db="EMBL/GenBank/DDBJ databases">
        <authorList>
            <person name="Zeman M."/>
            <person name="Kubasova T."/>
            <person name="Jahodarova E."/>
            <person name="Nykrynova M."/>
            <person name="Rychlik I."/>
        </authorList>
    </citation>
    <scope>NUCLEOTIDE SEQUENCE [LARGE SCALE GENOMIC DNA]</scope>
    <source>
        <strain evidence="9 10">109_WCHN</strain>
    </source>
</reference>
<organism evidence="9 10">
    <name type="scientific">Bacteroides gallinaceum</name>
    <dbReference type="NCBI Taxonomy" id="1462571"/>
    <lineage>
        <taxon>Bacteria</taxon>
        <taxon>Pseudomonadati</taxon>
        <taxon>Bacteroidota</taxon>
        <taxon>Bacteroidia</taxon>
        <taxon>Bacteroidales</taxon>
        <taxon>Bacteroidaceae</taxon>
        <taxon>Bacteroides</taxon>
    </lineage>
</organism>
<keyword evidence="5 9" id="KW-0378">Hydrolase</keyword>
<dbReference type="Proteomes" id="UP001169458">
    <property type="component" value="Unassembled WGS sequence"/>
</dbReference>
<comment type="similarity">
    <text evidence="3">Belongs to the Nudix hydrolase family. NudK subfamily.</text>
</comment>
<dbReference type="Pfam" id="PF00293">
    <property type="entry name" value="NUDIX"/>
    <property type="match status" value="1"/>
</dbReference>
<feature type="domain" description="Nudix hydrolase" evidence="8">
    <location>
        <begin position="47"/>
        <end position="177"/>
    </location>
</feature>
<evidence type="ECO:0000256" key="1">
    <source>
        <dbReference type="ARBA" id="ARBA00000847"/>
    </source>
</evidence>
<evidence type="ECO:0000256" key="2">
    <source>
        <dbReference type="ARBA" id="ARBA00001946"/>
    </source>
</evidence>
<dbReference type="PANTHER" id="PTHR11839">
    <property type="entry name" value="UDP/ADP-SUGAR PYROPHOSPHATASE"/>
    <property type="match status" value="1"/>
</dbReference>
<dbReference type="EMBL" id="JAUDEN010000029">
    <property type="protein sequence ID" value="MDM8326127.1"/>
    <property type="molecule type" value="Genomic_DNA"/>
</dbReference>
<evidence type="ECO:0000256" key="6">
    <source>
        <dbReference type="ARBA" id="ARBA00032162"/>
    </source>
</evidence>
<dbReference type="Gene3D" id="3.90.79.10">
    <property type="entry name" value="Nucleoside Triphosphate Pyrophosphohydrolase"/>
    <property type="match status" value="1"/>
</dbReference>
<sequence length="187" mass="21627">MLKENNQDRKWTILESEYLIKRPWLTARKDHVLLPTGVENKEYYILEYPDWVNVIAITKDGRFLMERQYRHGIQLTCYEICAGVCEANETPLESIKRELHEETGYGGGNWTFWMSISANTSTTSNICHCFLATEVEPVGDRHPEATEDISIELLTLGEVRTLLLTDQIKQSLMAAPLWKYFAVNKLL</sequence>
<evidence type="ECO:0000256" key="3">
    <source>
        <dbReference type="ARBA" id="ARBA00007275"/>
    </source>
</evidence>
<dbReference type="PANTHER" id="PTHR11839:SF18">
    <property type="entry name" value="NUDIX HYDROLASE DOMAIN-CONTAINING PROTEIN"/>
    <property type="match status" value="1"/>
</dbReference>
<evidence type="ECO:0000259" key="8">
    <source>
        <dbReference type="PROSITE" id="PS51462"/>
    </source>
</evidence>
<comment type="caution">
    <text evidence="9">The sequence shown here is derived from an EMBL/GenBank/DDBJ whole genome shotgun (WGS) entry which is preliminary data.</text>
</comment>
<evidence type="ECO:0000256" key="4">
    <source>
        <dbReference type="ARBA" id="ARBA00016377"/>
    </source>
</evidence>
<evidence type="ECO:0000256" key="7">
    <source>
        <dbReference type="ARBA" id="ARBA00032272"/>
    </source>
</evidence>
<gene>
    <name evidence="9" type="ORF">QUW60_12975</name>
</gene>
<evidence type="ECO:0000313" key="9">
    <source>
        <dbReference type="EMBL" id="MDM8326127.1"/>
    </source>
</evidence>
<keyword evidence="10" id="KW-1185">Reference proteome</keyword>
<dbReference type="SUPFAM" id="SSF55811">
    <property type="entry name" value="Nudix"/>
    <property type="match status" value="1"/>
</dbReference>
<dbReference type="InterPro" id="IPR015797">
    <property type="entry name" value="NUDIX_hydrolase-like_dom_sf"/>
</dbReference>
<comment type="catalytic activity">
    <reaction evidence="1">
        <text>GDP-alpha-D-mannose + H2O = alpha-D-mannose 1-phosphate + GMP + 2 H(+)</text>
        <dbReference type="Rhea" id="RHEA:27978"/>
        <dbReference type="ChEBI" id="CHEBI:15377"/>
        <dbReference type="ChEBI" id="CHEBI:15378"/>
        <dbReference type="ChEBI" id="CHEBI:57527"/>
        <dbReference type="ChEBI" id="CHEBI:58115"/>
        <dbReference type="ChEBI" id="CHEBI:58409"/>
    </reaction>
</comment>
<dbReference type="CDD" id="cd03424">
    <property type="entry name" value="NUDIX_ADPRase_Nudt5_UGPPase_Nudt14"/>
    <property type="match status" value="1"/>
</dbReference>
<dbReference type="PROSITE" id="PS51462">
    <property type="entry name" value="NUDIX"/>
    <property type="match status" value="1"/>
</dbReference>
<dbReference type="InterPro" id="IPR000086">
    <property type="entry name" value="NUDIX_hydrolase_dom"/>
</dbReference>
<name>A0ABT7VIL1_9BACE</name>
<comment type="cofactor">
    <cofactor evidence="2">
        <name>Mg(2+)</name>
        <dbReference type="ChEBI" id="CHEBI:18420"/>
    </cofactor>
</comment>
<dbReference type="RefSeq" id="WP_258339285.1">
    <property type="nucleotide sequence ID" value="NZ_JAUDCP010000062.1"/>
</dbReference>
<dbReference type="GO" id="GO:0016787">
    <property type="term" value="F:hydrolase activity"/>
    <property type="evidence" value="ECO:0007669"/>
    <property type="project" value="UniProtKB-KW"/>
</dbReference>
<proteinExistence type="inferred from homology"/>
<evidence type="ECO:0000256" key="5">
    <source>
        <dbReference type="ARBA" id="ARBA00022801"/>
    </source>
</evidence>